<keyword evidence="6" id="KW-0808">Transferase</keyword>
<comment type="similarity">
    <text evidence="3">Belongs to the glycosyltransferase 31 family. Beta3-Gal-T subfamily.</text>
</comment>
<dbReference type="InterPro" id="IPR003378">
    <property type="entry name" value="Fringe-like_glycosylTrfase"/>
</dbReference>
<gene>
    <name evidence="14" type="ORF">AA0117_g12189</name>
</gene>
<dbReference type="EC" id="2.4.1.122" evidence="4"/>
<dbReference type="Gene3D" id="3.90.550.50">
    <property type="match status" value="1"/>
</dbReference>
<accession>A0A4Q4MZZ9</accession>
<dbReference type="PANTHER" id="PTHR23033:SF43">
    <property type="entry name" value="APPLE DOMAIN-CONTAINING PROTEIN"/>
    <property type="match status" value="1"/>
</dbReference>
<dbReference type="GO" id="GO:0016263">
    <property type="term" value="F:glycoprotein-N-acetylgalactosamine 3-beta-galactosyltransferase activity"/>
    <property type="evidence" value="ECO:0007669"/>
    <property type="project" value="UniProtKB-EC"/>
</dbReference>
<reference evidence="15" key="1">
    <citation type="journal article" date="2019" name="bioRxiv">
        <title>Genomics, evolutionary history and diagnostics of the Alternaria alternata species group including apple and Asian pear pathotypes.</title>
        <authorList>
            <person name="Armitage A.D."/>
            <person name="Cockerton H.M."/>
            <person name="Sreenivasaprasad S."/>
            <person name="Woodhall J.W."/>
            <person name="Lane C.R."/>
            <person name="Harrison R.J."/>
            <person name="Clarkson J.P."/>
        </authorList>
    </citation>
    <scope>NUCLEOTIDE SEQUENCE [LARGE SCALE GENOMIC DNA]</scope>
    <source>
        <strain evidence="15">FERA 1177</strain>
    </source>
</reference>
<keyword evidence="9" id="KW-0735">Signal-anchor</keyword>
<dbReference type="GO" id="GO:0000166">
    <property type="term" value="F:nucleotide binding"/>
    <property type="evidence" value="ECO:0007669"/>
    <property type="project" value="UniProtKB-KW"/>
</dbReference>
<name>A0A4Q4MZZ9_ALTAL</name>
<evidence type="ECO:0000256" key="8">
    <source>
        <dbReference type="ARBA" id="ARBA00022741"/>
    </source>
</evidence>
<feature type="transmembrane region" description="Helical" evidence="12">
    <location>
        <begin position="34"/>
        <end position="56"/>
    </location>
</feature>
<comment type="caution">
    <text evidence="14">The sequence shown here is derived from an EMBL/GenBank/DDBJ whole genome shotgun (WGS) entry which is preliminary data.</text>
</comment>
<dbReference type="GO" id="GO:0016020">
    <property type="term" value="C:membrane"/>
    <property type="evidence" value="ECO:0007669"/>
    <property type="project" value="UniProtKB-SubCell"/>
</dbReference>
<evidence type="ECO:0000256" key="10">
    <source>
        <dbReference type="ARBA" id="ARBA00022989"/>
    </source>
</evidence>
<evidence type="ECO:0000256" key="12">
    <source>
        <dbReference type="SAM" id="Phobius"/>
    </source>
</evidence>
<evidence type="ECO:0000256" key="4">
    <source>
        <dbReference type="ARBA" id="ARBA00012557"/>
    </source>
</evidence>
<evidence type="ECO:0000256" key="7">
    <source>
        <dbReference type="ARBA" id="ARBA00022692"/>
    </source>
</evidence>
<evidence type="ECO:0000256" key="6">
    <source>
        <dbReference type="ARBA" id="ARBA00022679"/>
    </source>
</evidence>
<dbReference type="InterPro" id="IPR026050">
    <property type="entry name" value="C1GALT1/C1GALT1_chp1"/>
</dbReference>
<dbReference type="PANTHER" id="PTHR23033">
    <property type="entry name" value="BETA1,3-GALACTOSYLTRANSFERASE"/>
    <property type="match status" value="1"/>
</dbReference>
<evidence type="ECO:0000256" key="3">
    <source>
        <dbReference type="ARBA" id="ARBA00006462"/>
    </source>
</evidence>
<protein>
    <recommendedName>
        <fullName evidence="4">N-acetylgalactosaminide beta-1,3-galactosyltransferase</fullName>
        <ecNumber evidence="4">2.4.1.122</ecNumber>
    </recommendedName>
</protein>
<keyword evidence="7 12" id="KW-0812">Transmembrane</keyword>
<comment type="subcellular location">
    <subcellularLocation>
        <location evidence="1">Membrane</location>
        <topology evidence="1">Single-pass type II membrane protein</topology>
    </subcellularLocation>
</comment>
<keyword evidence="10 12" id="KW-1133">Transmembrane helix</keyword>
<evidence type="ECO:0000256" key="9">
    <source>
        <dbReference type="ARBA" id="ARBA00022968"/>
    </source>
</evidence>
<dbReference type="Proteomes" id="UP000291422">
    <property type="component" value="Unassembled WGS sequence"/>
</dbReference>
<sequence>MLTGSRRFQRSADHSLNERTIGCSPKTTCNHHKWLRLLCALVGIAICINIFVLFNWTYVETLPSDILGNQAFHPKPFVSTAQGSESQADNGLDFWTWDTKTQFKTRENVGQQGGVADECALFPMHLLAKIQVVLKTGAADDESRTNAQLSTVIKCISNILIVSDGNHTYGRDHQTIDTLADLPPNTYLKPEDYLVYEAQKNASREGRKLQQGHKGWVIDKYKFLPEVEKAIERNNAAEWYVFLESDTYMFWDNVFRLLENYNSSAPYYFGSPSPGRKYQSGSDPENEGQVWFAYGGAGFILSTAAAHRLVDRPSNSIGLKGPRLAIEYMEDIRADCCGDSILGWALHDKAGISIGGLWPMFSPHRLENIPFGKDYWCEPVISLHKTHPFLFKDLWSWENERRSASEHPVLYRDLLFSFHGNFSQRENWDAAFDAGFQLPDNSTVHTSLDSCRTGCFQHNDCMQYTWHGRHCYYAKALYIGNAKQPDGHHDPEDRKYVSGWDNTKIQTQSFERTCEEGAHWVKPSIERKY</sequence>
<dbReference type="EMBL" id="PDXD01000066">
    <property type="protein sequence ID" value="RYN65433.1"/>
    <property type="molecule type" value="Genomic_DNA"/>
</dbReference>
<proteinExistence type="inferred from homology"/>
<evidence type="ECO:0000313" key="14">
    <source>
        <dbReference type="EMBL" id="RYN65433.1"/>
    </source>
</evidence>
<evidence type="ECO:0000256" key="5">
    <source>
        <dbReference type="ARBA" id="ARBA00022676"/>
    </source>
</evidence>
<feature type="domain" description="Fringe-like glycosyltransferase" evidence="13">
    <location>
        <begin position="226"/>
        <end position="310"/>
    </location>
</feature>
<keyword evidence="5" id="KW-0328">Glycosyltransferase</keyword>
<dbReference type="AlphaFoldDB" id="A0A4Q4MZZ9"/>
<comment type="pathway">
    <text evidence="2">Protein modification; protein glycosylation.</text>
</comment>
<evidence type="ECO:0000256" key="11">
    <source>
        <dbReference type="ARBA" id="ARBA00023136"/>
    </source>
</evidence>
<dbReference type="VEuPathDB" id="FungiDB:CC77DRAFT_900596"/>
<evidence type="ECO:0000256" key="1">
    <source>
        <dbReference type="ARBA" id="ARBA00004606"/>
    </source>
</evidence>
<dbReference type="Pfam" id="PF02434">
    <property type="entry name" value="Fringe"/>
    <property type="match status" value="1"/>
</dbReference>
<evidence type="ECO:0000256" key="2">
    <source>
        <dbReference type="ARBA" id="ARBA00004922"/>
    </source>
</evidence>
<keyword evidence="11 12" id="KW-0472">Membrane</keyword>
<evidence type="ECO:0000313" key="15">
    <source>
        <dbReference type="Proteomes" id="UP000291422"/>
    </source>
</evidence>
<keyword evidence="8" id="KW-0547">Nucleotide-binding</keyword>
<evidence type="ECO:0000259" key="13">
    <source>
        <dbReference type="Pfam" id="PF02434"/>
    </source>
</evidence>
<organism evidence="14 15">
    <name type="scientific">Alternaria alternata</name>
    <name type="common">Alternaria rot fungus</name>
    <name type="synonym">Torula alternata</name>
    <dbReference type="NCBI Taxonomy" id="5599"/>
    <lineage>
        <taxon>Eukaryota</taxon>
        <taxon>Fungi</taxon>
        <taxon>Dikarya</taxon>
        <taxon>Ascomycota</taxon>
        <taxon>Pezizomycotina</taxon>
        <taxon>Dothideomycetes</taxon>
        <taxon>Pleosporomycetidae</taxon>
        <taxon>Pleosporales</taxon>
        <taxon>Pleosporineae</taxon>
        <taxon>Pleosporaceae</taxon>
        <taxon>Alternaria</taxon>
        <taxon>Alternaria sect. Alternaria</taxon>
        <taxon>Alternaria alternata complex</taxon>
    </lineage>
</organism>